<comment type="caution">
    <text evidence="4">The sequence shown here is derived from an EMBL/GenBank/DDBJ whole genome shotgun (WGS) entry which is preliminary data.</text>
</comment>
<evidence type="ECO:0000313" key="5">
    <source>
        <dbReference type="Proteomes" id="UP000279908"/>
    </source>
</evidence>
<dbReference type="Proteomes" id="UP000327458">
    <property type="component" value="Unassembled WGS sequence"/>
</dbReference>
<dbReference type="RefSeq" id="WP_126342023.1">
    <property type="nucleotide sequence ID" value="NZ_CP041698.1"/>
</dbReference>
<feature type="domain" description="DUF374" evidence="1">
    <location>
        <begin position="61"/>
        <end position="126"/>
    </location>
</feature>
<dbReference type="Proteomes" id="UP000489351">
    <property type="component" value="Unassembled WGS sequence"/>
</dbReference>
<dbReference type="AlphaFoldDB" id="A0A3S0LQM1"/>
<evidence type="ECO:0000313" key="2">
    <source>
        <dbReference type="EMBL" id="KAA6233065.1"/>
    </source>
</evidence>
<organism evidence="4 5">
    <name type="scientific">Chlorobium phaeovibrioides</name>
    <dbReference type="NCBI Taxonomy" id="1094"/>
    <lineage>
        <taxon>Bacteria</taxon>
        <taxon>Pseudomonadati</taxon>
        <taxon>Chlorobiota</taxon>
        <taxon>Chlorobiia</taxon>
        <taxon>Chlorobiales</taxon>
        <taxon>Chlorobiaceae</taxon>
        <taxon>Chlorobium/Pelodictyon group</taxon>
        <taxon>Chlorobium</taxon>
    </lineage>
</organism>
<sequence length="205" mass="22363">MAISPILSRHILPGALSLLYRSLRIQVSPSGFKLPDNEKGCIVAFWHGRMAVGWLLARSLAKGRTIAAIASLSEDGSILSDALTTLGFKLIRGSSSTGGAEVRSAMQTELEKGTIVCITPDGPRGPFERMKYGTVRIASEGKLPIIFAEIDMPASRQLKSWDRFLIPLPFSKVQVTLHTILPPPFSSEETLRAFSEELSDRFAHA</sequence>
<accession>A0A3S0LQM1</accession>
<gene>
    <name evidence="4" type="ORF">EKD02_03385</name>
    <name evidence="2" type="ORF">FP507_08410</name>
    <name evidence="3" type="ORF">GJ685_01030</name>
</gene>
<evidence type="ECO:0000313" key="4">
    <source>
        <dbReference type="EMBL" id="RTY39148.1"/>
    </source>
</evidence>
<evidence type="ECO:0000313" key="6">
    <source>
        <dbReference type="Proteomes" id="UP000327458"/>
    </source>
</evidence>
<reference evidence="2 6" key="2">
    <citation type="submission" date="2019-07" db="EMBL/GenBank/DDBJ databases">
        <title>Draft genome Sequence of Chlorobium phaeovibrioides sp. strain PhvTcv-s14, from the Phylum Chlorobi.</title>
        <authorList>
            <person name="Babenko V."/>
            <person name="Boldyreva D."/>
            <person name="Kanygina A."/>
            <person name="Selezneva O."/>
            <person name="Akopiyan T."/>
            <person name="Lunina O."/>
        </authorList>
    </citation>
    <scope>NUCLEOTIDE SEQUENCE [LARGE SCALE GENOMIC DNA]</scope>
    <source>
        <strain evidence="2 6">GrTcv12</strain>
    </source>
</reference>
<dbReference type="EMBL" id="WUBZ01000002">
    <property type="protein sequence ID" value="MWV53646.1"/>
    <property type="molecule type" value="Genomic_DNA"/>
</dbReference>
<reference evidence="3 7" key="3">
    <citation type="submission" date="2019-11" db="EMBL/GenBank/DDBJ databases">
        <title>Green- and brown-colored morphotypes of Chlorobia in the stratified aquatic ecosystems of Kandalaksha Gulf (White Sea): A model for study of the accessory genome evolution.</title>
        <authorList>
            <person name="Grouzdev D.S."/>
        </authorList>
    </citation>
    <scope>NUCLEOTIDE SEQUENCE [LARGE SCALE GENOMIC DNA]</scope>
    <source>
        <strain evidence="3 7">ZM</strain>
    </source>
</reference>
<dbReference type="EMBL" id="VMRG01000001">
    <property type="protein sequence ID" value="KAA6233065.1"/>
    <property type="molecule type" value="Genomic_DNA"/>
</dbReference>
<keyword evidence="7" id="KW-1185">Reference proteome</keyword>
<dbReference type="Proteomes" id="UP000279908">
    <property type="component" value="Unassembled WGS sequence"/>
</dbReference>
<evidence type="ECO:0000313" key="3">
    <source>
        <dbReference type="EMBL" id="MWV53646.1"/>
    </source>
</evidence>
<dbReference type="Pfam" id="PF04028">
    <property type="entry name" value="DUF374"/>
    <property type="match status" value="1"/>
</dbReference>
<protein>
    <submittedName>
        <fullName evidence="4">DUF374 domain-containing protein</fullName>
    </submittedName>
</protein>
<evidence type="ECO:0000259" key="1">
    <source>
        <dbReference type="Pfam" id="PF04028"/>
    </source>
</evidence>
<name>A0A3S0LQM1_CHLPH</name>
<evidence type="ECO:0000313" key="7">
    <source>
        <dbReference type="Proteomes" id="UP000489351"/>
    </source>
</evidence>
<dbReference type="InterPro" id="IPR007172">
    <property type="entry name" value="DUF374"/>
</dbReference>
<reference evidence="4 5" key="1">
    <citation type="submission" date="2018-12" db="EMBL/GenBank/DDBJ databases">
        <authorList>
            <person name="Lunina O.N."/>
            <person name="Grouzdev D.S."/>
            <person name="Gorlenko V.M."/>
            <person name="Savvichev A.S."/>
        </authorList>
    </citation>
    <scope>NUCLEOTIDE SEQUENCE [LARGE SCALE GENOMIC DNA]</scope>
    <source>
        <strain evidence="4 5">BrKhr-17</strain>
    </source>
</reference>
<dbReference type="EMBL" id="RXYK01000003">
    <property type="protein sequence ID" value="RTY39148.1"/>
    <property type="molecule type" value="Genomic_DNA"/>
</dbReference>
<proteinExistence type="predicted"/>